<reference evidence="1 2" key="1">
    <citation type="journal article" date="2005" name="Nat. Biotechnol.">
        <title>Complete genome sequence of the plant commensal Pseudomonas fluorescens Pf-5.</title>
        <authorList>
            <person name="Paulsen I.T."/>
            <person name="Press C.M."/>
            <person name="Ravel J."/>
            <person name="Kobayashi D.Y."/>
            <person name="Myers G.S."/>
            <person name="Mavrodi D.V."/>
            <person name="DeBoy R.T."/>
            <person name="Seshadri R."/>
            <person name="Ren Q."/>
            <person name="Madupu R."/>
            <person name="Dodson R.J."/>
            <person name="Durkin A.S."/>
            <person name="Brinkac L.M."/>
            <person name="Daugherty S.C."/>
            <person name="Sullivan S.A."/>
            <person name="Rosovitz M.J."/>
            <person name="Gwinn M.L."/>
            <person name="Zhou L."/>
            <person name="Schneider D.J."/>
            <person name="Cartinhour S.W."/>
            <person name="Nelson W.C."/>
            <person name="Weidman J."/>
            <person name="Watkins K."/>
            <person name="Tran K."/>
            <person name="Khouri H."/>
            <person name="Pierson E.A."/>
            <person name="Pierson L.S.III."/>
            <person name="Thomashow L.S."/>
            <person name="Loper J.E."/>
        </authorList>
    </citation>
    <scope>NUCLEOTIDE SEQUENCE [LARGE SCALE GENOMIC DNA]</scope>
    <source>
        <strain evidence="2">ATCC BAA-477 / NRRL B-23932 / Pf-5</strain>
    </source>
</reference>
<protein>
    <submittedName>
        <fullName evidence="1">Uncharacterized protein</fullName>
    </submittedName>
</protein>
<dbReference type="Proteomes" id="UP000008540">
    <property type="component" value="Chromosome"/>
</dbReference>
<dbReference type="HOGENOM" id="CLU_2938161_0_0_6"/>
<evidence type="ECO:0000313" key="2">
    <source>
        <dbReference type="Proteomes" id="UP000008540"/>
    </source>
</evidence>
<dbReference type="EMBL" id="CP000076">
    <property type="protein sequence ID" value="AAY91403.1"/>
    <property type="molecule type" value="Genomic_DNA"/>
</dbReference>
<gene>
    <name evidence="1" type="ordered locus">PFL_2129</name>
</gene>
<name>Q4KEU7_PSEF5</name>
<dbReference type="STRING" id="220664.PFL_2129"/>
<dbReference type="AlphaFoldDB" id="Q4KEU7"/>
<dbReference type="KEGG" id="pfl:PFL_2129"/>
<organism evidence="1 2">
    <name type="scientific">Pseudomonas fluorescens (strain ATCC BAA-477 / NRRL B-23932 / Pf-5)</name>
    <dbReference type="NCBI Taxonomy" id="220664"/>
    <lineage>
        <taxon>Bacteria</taxon>
        <taxon>Pseudomonadati</taxon>
        <taxon>Pseudomonadota</taxon>
        <taxon>Gammaproteobacteria</taxon>
        <taxon>Pseudomonadales</taxon>
        <taxon>Pseudomonadaceae</taxon>
        <taxon>Pseudomonas</taxon>
    </lineage>
</organism>
<proteinExistence type="predicted"/>
<sequence>MLDEQYAPVASRLRGSRNLNKALAGLNSAARLLLAASIPDRPVAHHLANPAQYSTSAQSL</sequence>
<evidence type="ECO:0000313" key="1">
    <source>
        <dbReference type="EMBL" id="AAY91403.1"/>
    </source>
</evidence>
<accession>Q4KEU7</accession>